<evidence type="ECO:0000256" key="13">
    <source>
        <dbReference type="ARBA" id="ARBA00049229"/>
    </source>
</evidence>
<reference evidence="16 17" key="1">
    <citation type="submission" date="2019-01" db="EMBL/GenBank/DDBJ databases">
        <authorList>
            <person name="Deng T."/>
        </authorList>
    </citation>
    <scope>NUCLEOTIDE SEQUENCE [LARGE SCALE GENOMIC DNA]</scope>
    <source>
        <strain evidence="16 17">F8825</strain>
    </source>
</reference>
<dbReference type="Proteomes" id="UP000291088">
    <property type="component" value="Unassembled WGS sequence"/>
</dbReference>
<evidence type="ECO:0000256" key="10">
    <source>
        <dbReference type="ARBA" id="ARBA00023304"/>
    </source>
</evidence>
<keyword evidence="17" id="KW-1185">Reference proteome</keyword>
<evidence type="ECO:0000256" key="4">
    <source>
        <dbReference type="ARBA" id="ARBA00004931"/>
    </source>
</evidence>
<name>A0A4Q2T133_9HYPH</name>
<comment type="caution">
    <text evidence="16">The sequence shown here is derived from an EMBL/GenBank/DDBJ whole genome shotgun (WGS) entry which is preliminary data.</text>
</comment>
<evidence type="ECO:0000256" key="2">
    <source>
        <dbReference type="ARBA" id="ARBA00003109"/>
    </source>
</evidence>
<sequence>MDFSLIETMRWQPGEGFRRLDQHLRRLARSADALGFRQPQNVEAKLKALKTGDKPLRVRLTMNFRGQVEVTATPFEPQAPDTVWKVRIAMTRMDSEDALFRHKTTRREPYEAARAEFTPEEADEVLLLNQRGEVCEGTITNVFVEDIGGQFITPPLSSGLLPGILRAELIRERKARSSLLRPQDLKDQPFFVGNSLRGLIRAELIESDT</sequence>
<comment type="similarity">
    <text evidence="6 14">Belongs to the class-IV pyridoxal-phosphate-dependent aminotransferase family.</text>
</comment>
<keyword evidence="10" id="KW-0028">Amino-acid biosynthesis</keyword>
<dbReference type="EMBL" id="SDVB01000238">
    <property type="protein sequence ID" value="RYC11591.1"/>
    <property type="molecule type" value="Genomic_DNA"/>
</dbReference>
<dbReference type="InterPro" id="IPR001544">
    <property type="entry name" value="Aminotrans_IV"/>
</dbReference>
<evidence type="ECO:0000256" key="3">
    <source>
        <dbReference type="ARBA" id="ARBA00004824"/>
    </source>
</evidence>
<evidence type="ECO:0000256" key="6">
    <source>
        <dbReference type="ARBA" id="ARBA00009320"/>
    </source>
</evidence>
<evidence type="ECO:0000256" key="5">
    <source>
        <dbReference type="ARBA" id="ARBA00005072"/>
    </source>
</evidence>
<comment type="pathway">
    <text evidence="4">Amino-acid biosynthesis; L-valine biosynthesis; L-valine from pyruvate: step 4/4.</text>
</comment>
<keyword evidence="10" id="KW-0100">Branched-chain amino acid biosynthesis</keyword>
<comment type="catalytic activity">
    <reaction evidence="11">
        <text>L-valine + 2-oxoglutarate = 3-methyl-2-oxobutanoate + L-glutamate</text>
        <dbReference type="Rhea" id="RHEA:24813"/>
        <dbReference type="ChEBI" id="CHEBI:11851"/>
        <dbReference type="ChEBI" id="CHEBI:16810"/>
        <dbReference type="ChEBI" id="CHEBI:29985"/>
        <dbReference type="ChEBI" id="CHEBI:57762"/>
        <dbReference type="EC" id="2.6.1.42"/>
    </reaction>
</comment>
<dbReference type="InterPro" id="IPR036038">
    <property type="entry name" value="Aminotransferase-like"/>
</dbReference>
<comment type="pathway">
    <text evidence="3">Amino-acid biosynthesis; L-isoleucine biosynthesis; L-isoleucine from 2-oxobutanoate: step 4/4.</text>
</comment>
<organism evidence="16 17">
    <name type="scientific">Ciceribacter ferrooxidans</name>
    <dbReference type="NCBI Taxonomy" id="2509717"/>
    <lineage>
        <taxon>Bacteria</taxon>
        <taxon>Pseudomonadati</taxon>
        <taxon>Pseudomonadota</taxon>
        <taxon>Alphaproteobacteria</taxon>
        <taxon>Hyphomicrobiales</taxon>
        <taxon>Rhizobiaceae</taxon>
        <taxon>Ciceribacter</taxon>
    </lineage>
</organism>
<comment type="function">
    <text evidence="2">Acts on leucine, isoleucine and valine.</text>
</comment>
<gene>
    <name evidence="16" type="ORF">EUU22_10950</name>
</gene>
<dbReference type="NCBIfam" id="NF005731">
    <property type="entry name" value="PRK07546.1-5"/>
    <property type="match status" value="1"/>
</dbReference>
<protein>
    <recommendedName>
        <fullName evidence="8">Probable branched-chain-amino-acid aminotransferase</fullName>
        <ecNumber evidence="7">2.6.1.42</ecNumber>
    </recommendedName>
</protein>
<comment type="catalytic activity">
    <reaction evidence="12">
        <text>L-isoleucine + 2-oxoglutarate = (S)-3-methyl-2-oxopentanoate + L-glutamate</text>
        <dbReference type="Rhea" id="RHEA:24801"/>
        <dbReference type="ChEBI" id="CHEBI:16810"/>
        <dbReference type="ChEBI" id="CHEBI:29985"/>
        <dbReference type="ChEBI" id="CHEBI:35146"/>
        <dbReference type="ChEBI" id="CHEBI:58045"/>
        <dbReference type="EC" id="2.6.1.42"/>
    </reaction>
</comment>
<dbReference type="InterPro" id="IPR050571">
    <property type="entry name" value="Class-IV_PLP-Dep_Aminotrnsfr"/>
</dbReference>
<evidence type="ECO:0000256" key="1">
    <source>
        <dbReference type="ARBA" id="ARBA00001933"/>
    </source>
</evidence>
<dbReference type="Pfam" id="PF01063">
    <property type="entry name" value="Aminotran_4"/>
    <property type="match status" value="1"/>
</dbReference>
<evidence type="ECO:0000256" key="14">
    <source>
        <dbReference type="RuleBase" id="RU004106"/>
    </source>
</evidence>
<evidence type="ECO:0000256" key="8">
    <source>
        <dbReference type="ARBA" id="ARBA00014472"/>
    </source>
</evidence>
<dbReference type="OrthoDB" id="9809239at2"/>
<evidence type="ECO:0000256" key="9">
    <source>
        <dbReference type="ARBA" id="ARBA00022898"/>
    </source>
</evidence>
<dbReference type="AlphaFoldDB" id="A0A4Q2T133"/>
<proteinExistence type="inferred from homology"/>
<evidence type="ECO:0000313" key="16">
    <source>
        <dbReference type="EMBL" id="RYC11591.1"/>
    </source>
</evidence>
<keyword evidence="9 15" id="KW-0663">Pyridoxal phosphate</keyword>
<comment type="pathway">
    <text evidence="5">Amino-acid biosynthesis; L-leucine biosynthesis; L-leucine from 3-methyl-2-oxobutanoate: step 4/4.</text>
</comment>
<dbReference type="GO" id="GO:0004084">
    <property type="term" value="F:branched-chain-amino-acid transaminase activity"/>
    <property type="evidence" value="ECO:0007669"/>
    <property type="project" value="UniProtKB-EC"/>
</dbReference>
<evidence type="ECO:0000313" key="17">
    <source>
        <dbReference type="Proteomes" id="UP000291088"/>
    </source>
</evidence>
<dbReference type="SUPFAM" id="SSF56752">
    <property type="entry name" value="D-aminoacid aminotransferase-like PLP-dependent enzymes"/>
    <property type="match status" value="1"/>
</dbReference>
<dbReference type="NCBIfam" id="NF005729">
    <property type="entry name" value="PRK07546.1-3"/>
    <property type="match status" value="1"/>
</dbReference>
<evidence type="ECO:0000256" key="12">
    <source>
        <dbReference type="ARBA" id="ARBA00048798"/>
    </source>
</evidence>
<dbReference type="InterPro" id="IPR018300">
    <property type="entry name" value="Aminotrans_IV_CS"/>
</dbReference>
<evidence type="ECO:0000256" key="7">
    <source>
        <dbReference type="ARBA" id="ARBA00013053"/>
    </source>
</evidence>
<dbReference type="InterPro" id="IPR043131">
    <property type="entry name" value="BCAT-like_N"/>
</dbReference>
<evidence type="ECO:0000256" key="15">
    <source>
        <dbReference type="RuleBase" id="RU004516"/>
    </source>
</evidence>
<dbReference type="Gene3D" id="3.20.10.10">
    <property type="entry name" value="D-amino Acid Aminotransferase, subunit A, domain 2"/>
    <property type="match status" value="1"/>
</dbReference>
<accession>A0A4Q2T133</accession>
<dbReference type="InterPro" id="IPR043132">
    <property type="entry name" value="BCAT-like_C"/>
</dbReference>
<dbReference type="EC" id="2.6.1.42" evidence="7"/>
<dbReference type="PANTHER" id="PTHR42743">
    <property type="entry name" value="AMINO-ACID AMINOTRANSFERASE"/>
    <property type="match status" value="1"/>
</dbReference>
<dbReference type="PANTHER" id="PTHR42743:SF11">
    <property type="entry name" value="AMINODEOXYCHORISMATE LYASE"/>
    <property type="match status" value="1"/>
</dbReference>
<dbReference type="Gene3D" id="3.30.470.10">
    <property type="match status" value="1"/>
</dbReference>
<comment type="cofactor">
    <cofactor evidence="1 15">
        <name>pyridoxal 5'-phosphate</name>
        <dbReference type="ChEBI" id="CHEBI:597326"/>
    </cofactor>
</comment>
<dbReference type="RefSeq" id="WP_129332040.1">
    <property type="nucleotide sequence ID" value="NZ_SDVB01000238.1"/>
</dbReference>
<evidence type="ECO:0000256" key="11">
    <source>
        <dbReference type="ARBA" id="ARBA00048212"/>
    </source>
</evidence>
<dbReference type="PROSITE" id="PS00770">
    <property type="entry name" value="AA_TRANSFER_CLASS_4"/>
    <property type="match status" value="1"/>
</dbReference>
<dbReference type="GO" id="GO:0009082">
    <property type="term" value="P:branched-chain amino acid biosynthetic process"/>
    <property type="evidence" value="ECO:0007669"/>
    <property type="project" value="UniProtKB-KW"/>
</dbReference>
<comment type="catalytic activity">
    <reaction evidence="13">
        <text>L-leucine + 2-oxoglutarate = 4-methyl-2-oxopentanoate + L-glutamate</text>
        <dbReference type="Rhea" id="RHEA:18321"/>
        <dbReference type="ChEBI" id="CHEBI:16810"/>
        <dbReference type="ChEBI" id="CHEBI:17865"/>
        <dbReference type="ChEBI" id="CHEBI:29985"/>
        <dbReference type="ChEBI" id="CHEBI:57427"/>
        <dbReference type="EC" id="2.6.1.42"/>
    </reaction>
</comment>